<dbReference type="Proteomes" id="UP000217784">
    <property type="component" value="Unassembled WGS sequence"/>
</dbReference>
<dbReference type="EMBL" id="LMVM01000001">
    <property type="protein sequence ID" value="PAV06344.1"/>
    <property type="molecule type" value="Genomic_DNA"/>
</dbReference>
<comment type="caution">
    <text evidence="1">The sequence shown here is derived from an EMBL/GenBank/DDBJ whole genome shotgun (WGS) entry which is preliminary data.</text>
</comment>
<dbReference type="OrthoDB" id="69522at2157"/>
<organism evidence="1 2">
    <name type="scientific">Methanobacterium bryantii</name>
    <dbReference type="NCBI Taxonomy" id="2161"/>
    <lineage>
        <taxon>Archaea</taxon>
        <taxon>Methanobacteriati</taxon>
        <taxon>Methanobacteriota</taxon>
        <taxon>Methanomada group</taxon>
        <taxon>Methanobacteria</taxon>
        <taxon>Methanobacteriales</taxon>
        <taxon>Methanobacteriaceae</taxon>
        <taxon>Methanobacterium</taxon>
    </lineage>
</organism>
<protein>
    <submittedName>
        <fullName evidence="1">Uncharacterized protein</fullName>
    </submittedName>
</protein>
<keyword evidence="2" id="KW-1185">Reference proteome</keyword>
<evidence type="ECO:0000313" key="2">
    <source>
        <dbReference type="Proteomes" id="UP000217784"/>
    </source>
</evidence>
<reference evidence="1 2" key="1">
    <citation type="journal article" date="2017" name="BMC Genomics">
        <title>Genomic analysis of methanogenic archaea reveals a shift towards energy conservation.</title>
        <authorList>
            <person name="Gilmore S.P."/>
            <person name="Henske J.K."/>
            <person name="Sexton J.A."/>
            <person name="Solomon K.V."/>
            <person name="Seppala S."/>
            <person name="Yoo J.I."/>
            <person name="Huyett L.M."/>
            <person name="Pressman A."/>
            <person name="Cogan J.Z."/>
            <person name="Kivenson V."/>
            <person name="Peng X."/>
            <person name="Tan Y."/>
            <person name="Valentine D.L."/>
            <person name="O'Malley M.A."/>
        </authorList>
    </citation>
    <scope>NUCLEOTIDE SEQUENCE [LARGE SCALE GENOMIC DNA]</scope>
    <source>
        <strain evidence="1 2">M.o.H.</strain>
    </source>
</reference>
<accession>A0A2A2HAR4</accession>
<dbReference type="AlphaFoldDB" id="A0A2A2HAR4"/>
<name>A0A2A2HAR4_METBR</name>
<gene>
    <name evidence="1" type="ORF">ASJ80_16120</name>
</gene>
<dbReference type="RefSeq" id="WP_069582650.1">
    <property type="nucleotide sequence ID" value="NZ_LMVM01000001.1"/>
</dbReference>
<proteinExistence type="predicted"/>
<evidence type="ECO:0000313" key="1">
    <source>
        <dbReference type="EMBL" id="PAV06344.1"/>
    </source>
</evidence>
<sequence>MESGKTIESNNIKEQLMKLGRGSGDKDTCIAWVKFPYSKSNLKIIKESLKELNWNKKDYRLTYDENIIFIDKELL</sequence>